<proteinExistence type="predicted"/>
<dbReference type="Proteomes" id="UP000585050">
    <property type="component" value="Unassembled WGS sequence"/>
</dbReference>
<protein>
    <submittedName>
        <fullName evidence="3">PorT family protein</fullName>
    </submittedName>
</protein>
<feature type="chain" id="PRO_5030576123" evidence="1">
    <location>
        <begin position="21"/>
        <end position="199"/>
    </location>
</feature>
<gene>
    <name evidence="3" type="ORF">HGP29_07620</name>
</gene>
<dbReference type="InterPro" id="IPR011250">
    <property type="entry name" value="OMP/PagP_B-barrel"/>
</dbReference>
<dbReference type="SUPFAM" id="SSF56925">
    <property type="entry name" value="OMPA-like"/>
    <property type="match status" value="1"/>
</dbReference>
<dbReference type="AlphaFoldDB" id="A0A7X8SIY0"/>
<keyword evidence="1" id="KW-0732">Signal</keyword>
<dbReference type="EMBL" id="JABAIL010000002">
    <property type="protein sequence ID" value="NLR91071.1"/>
    <property type="molecule type" value="Genomic_DNA"/>
</dbReference>
<dbReference type="RefSeq" id="WP_168881773.1">
    <property type="nucleotide sequence ID" value="NZ_JABAIL010000002.1"/>
</dbReference>
<evidence type="ECO:0000313" key="3">
    <source>
        <dbReference type="EMBL" id="NLR91071.1"/>
    </source>
</evidence>
<organism evidence="3 4">
    <name type="scientific">Flammeovirga agarivorans</name>
    <dbReference type="NCBI Taxonomy" id="2726742"/>
    <lineage>
        <taxon>Bacteria</taxon>
        <taxon>Pseudomonadati</taxon>
        <taxon>Bacteroidota</taxon>
        <taxon>Cytophagia</taxon>
        <taxon>Cytophagales</taxon>
        <taxon>Flammeovirgaceae</taxon>
        <taxon>Flammeovirga</taxon>
    </lineage>
</organism>
<evidence type="ECO:0000256" key="1">
    <source>
        <dbReference type="SAM" id="SignalP"/>
    </source>
</evidence>
<evidence type="ECO:0000259" key="2">
    <source>
        <dbReference type="Pfam" id="PF13568"/>
    </source>
</evidence>
<comment type="caution">
    <text evidence="3">The sequence shown here is derived from an EMBL/GenBank/DDBJ whole genome shotgun (WGS) entry which is preliminary data.</text>
</comment>
<feature type="domain" description="Outer membrane protein beta-barrel" evidence="2">
    <location>
        <begin position="20"/>
        <end position="167"/>
    </location>
</feature>
<name>A0A7X8SIY0_9BACT</name>
<reference evidence="3 4" key="1">
    <citation type="submission" date="2020-04" db="EMBL/GenBank/DDBJ databases">
        <title>Flammeovirga sp. SR4, a novel species isolated from seawater.</title>
        <authorList>
            <person name="Wang X."/>
        </authorList>
    </citation>
    <scope>NUCLEOTIDE SEQUENCE [LARGE SCALE GENOMIC DNA]</scope>
    <source>
        <strain evidence="3 4">SR4</strain>
    </source>
</reference>
<evidence type="ECO:0000313" key="4">
    <source>
        <dbReference type="Proteomes" id="UP000585050"/>
    </source>
</evidence>
<sequence>MKKILAIICGLLLIGATANAQSGLISLGVKGGIGASNYDLSNAAGVSTEGTASWHVGGMFRTNIPVLPIYAQVEALYSRVGGKISIAGGVEQDTYINRFDVPIVAGLKFGLLGISGRVFGGAVAQANLSDNFSDISSDIKTESFVWGWQAGIGADIRKLTVDVKYEAGSDLITEQTGAPSIKSTQWIVSLGWFFGGGDD</sequence>
<keyword evidence="4" id="KW-1185">Reference proteome</keyword>
<accession>A0A7X8SIY0</accession>
<dbReference type="Pfam" id="PF13568">
    <property type="entry name" value="OMP_b-brl_2"/>
    <property type="match status" value="1"/>
</dbReference>
<dbReference type="InterPro" id="IPR025665">
    <property type="entry name" value="Beta-barrel_OMP_2"/>
</dbReference>
<feature type="signal peptide" evidence="1">
    <location>
        <begin position="1"/>
        <end position="20"/>
    </location>
</feature>